<sequence>MALAANTSALTDELIVTVANTSDRKAFDPSRFNSLKRRVEESFKSGQHGRTDQFAVARQLEGLQEKFQVLNKDELADALRSRLNELENHRSSWFPEILSLLIQLSDRPAQLSRVDRLEALKPPEAEKSLSWTELDASESAYNDDEIWQDVDYGAESSDDDVSSLPSETSVPRTFPRSPTGPEEDYVIPEELLFSGEDENLIASIKAVQFWKDENTSVLPQPGELPSLPITELQIIRETIFMLQGLPTSLSWRLDDGVKVDQRYALTHSSNEALSSLLRSFSLIGTKLDTLRGFTKIQQSIPYMQTFHRGIEACLSTFDTSLSNMQSRYISQKLTISISLLQLLEDIRHESKLPLLLADLVSSLKRSDPSRPMQCLDLLYDLVCMMQATGDDNEFRYLAELFFSCFETYARPLRQWMETGRLDSVDETFFIRDTSKNSDLRTLWHDWYTLDEASSLLTTPKFLQPVAHKVFTTGKSMVFLRHLDVLAGNADNLKKIKLRFEDLYPKDTSASLCLPFSVLLESAFEKLITASHSVTSDLLRKELDERCGLWISLQALEHIYLCKDISVLGTIDSKIFDLIDRGRGAWNDRFLLTELAQSTFSILPFIDPSRLIVRSSKAPSRDLELGRSVKILQALSFDYVLPWPVANIITKDAISTYQRISTFLMQIRRAKYAIVKQRLQYSESERDGNHDTLGYVIQHTMLWFVDVIYGHMTELVISTTTESMRKAISSSHDVDAMIADHYAHMTSLENQCLLSNQFLPLHNAIINLLDLCVHFADIQATHHGQDHFDHITRTPNKHRTPSRTPRKKYAHVSDDEDQTDEDEDEDMDEEDAASDPGNTTGISFYEAPYAHRLRNVKNEFDQLVSALAAGLKRVGRVDGKLSWEILADKLEWRR</sequence>
<dbReference type="GO" id="GO:0000930">
    <property type="term" value="C:gamma-tubulin complex"/>
    <property type="evidence" value="ECO:0007669"/>
    <property type="project" value="TreeGrafter"/>
</dbReference>
<dbReference type="VEuPathDB" id="FungiDB:ASPWEDRAFT_185330"/>
<proteinExistence type="inferred from homology"/>
<feature type="region of interest" description="Disordered" evidence="6">
    <location>
        <begin position="154"/>
        <end position="183"/>
    </location>
</feature>
<feature type="domain" description="Gamma tubulin complex component C-terminal" evidence="7">
    <location>
        <begin position="616"/>
        <end position="873"/>
    </location>
</feature>
<evidence type="ECO:0000259" key="9">
    <source>
        <dbReference type="Pfam" id="PF17681"/>
    </source>
</evidence>
<evidence type="ECO:0000313" key="11">
    <source>
        <dbReference type="Proteomes" id="UP000184383"/>
    </source>
</evidence>
<dbReference type="InterPro" id="IPR041470">
    <property type="entry name" value="GCP_N"/>
</dbReference>
<dbReference type="InterPro" id="IPR059169">
    <property type="entry name" value="GCP5_N_ext"/>
</dbReference>
<evidence type="ECO:0000256" key="5">
    <source>
        <dbReference type="RuleBase" id="RU363050"/>
    </source>
</evidence>
<dbReference type="GO" id="GO:0031122">
    <property type="term" value="P:cytoplasmic microtubule organization"/>
    <property type="evidence" value="ECO:0007669"/>
    <property type="project" value="TreeGrafter"/>
</dbReference>
<dbReference type="GO" id="GO:0007020">
    <property type="term" value="P:microtubule nucleation"/>
    <property type="evidence" value="ECO:0007669"/>
    <property type="project" value="InterPro"/>
</dbReference>
<dbReference type="InterPro" id="IPR040457">
    <property type="entry name" value="GCP_C"/>
</dbReference>
<evidence type="ECO:0000256" key="1">
    <source>
        <dbReference type="ARBA" id="ARBA00010337"/>
    </source>
</evidence>
<dbReference type="OrthoDB" id="66546at2759"/>
<dbReference type="PANTHER" id="PTHR19302">
    <property type="entry name" value="GAMMA TUBULIN COMPLEX PROTEIN"/>
    <property type="match status" value="1"/>
</dbReference>
<comment type="similarity">
    <text evidence="1 5">Belongs to the TUBGCP family.</text>
</comment>
<feature type="compositionally biased region" description="Basic residues" evidence="6">
    <location>
        <begin position="794"/>
        <end position="809"/>
    </location>
</feature>
<evidence type="ECO:0000259" key="7">
    <source>
        <dbReference type="Pfam" id="PF04130"/>
    </source>
</evidence>
<keyword evidence="11" id="KW-1185">Reference proteome</keyword>
<dbReference type="Pfam" id="PF04130">
    <property type="entry name" value="GCP_C_terminal"/>
    <property type="match status" value="1"/>
</dbReference>
<name>A0A1L9RD78_ASPWE</name>
<dbReference type="InterPro" id="IPR042241">
    <property type="entry name" value="GCP_C_sf"/>
</dbReference>
<evidence type="ECO:0000256" key="2">
    <source>
        <dbReference type="ARBA" id="ARBA00022490"/>
    </source>
</evidence>
<feature type="region of interest" description="Disordered" evidence="6">
    <location>
        <begin position="785"/>
        <end position="840"/>
    </location>
</feature>
<evidence type="ECO:0000313" key="10">
    <source>
        <dbReference type="EMBL" id="OJJ32864.1"/>
    </source>
</evidence>
<dbReference type="CDD" id="cd22572">
    <property type="entry name" value="GCP5_NTD"/>
    <property type="match status" value="1"/>
</dbReference>
<dbReference type="GO" id="GO:0051321">
    <property type="term" value="P:meiotic cell cycle"/>
    <property type="evidence" value="ECO:0007669"/>
    <property type="project" value="TreeGrafter"/>
</dbReference>
<keyword evidence="4 5" id="KW-0206">Cytoskeleton</keyword>
<protein>
    <recommendedName>
        <fullName evidence="5">Spindle pole body component</fullName>
    </recommendedName>
</protein>
<dbReference type="STRING" id="1073089.A0A1L9RD78"/>
<dbReference type="GO" id="GO:0005874">
    <property type="term" value="C:microtubule"/>
    <property type="evidence" value="ECO:0007669"/>
    <property type="project" value="UniProtKB-KW"/>
</dbReference>
<dbReference type="GO" id="GO:0000922">
    <property type="term" value="C:spindle pole"/>
    <property type="evidence" value="ECO:0007669"/>
    <property type="project" value="InterPro"/>
</dbReference>
<dbReference type="GO" id="GO:0005816">
    <property type="term" value="C:spindle pole body"/>
    <property type="evidence" value="ECO:0007669"/>
    <property type="project" value="UniProtKB-ARBA"/>
</dbReference>
<dbReference type="Proteomes" id="UP000184383">
    <property type="component" value="Unassembled WGS sequence"/>
</dbReference>
<dbReference type="PANTHER" id="PTHR19302:SF33">
    <property type="entry name" value="GAMMA-TUBULIN COMPLEX COMPONENT 5"/>
    <property type="match status" value="1"/>
</dbReference>
<keyword evidence="3 5" id="KW-0493">Microtubule</keyword>
<dbReference type="GO" id="GO:0051225">
    <property type="term" value="P:spindle assembly"/>
    <property type="evidence" value="ECO:0007669"/>
    <property type="project" value="TreeGrafter"/>
</dbReference>
<reference evidence="11" key="1">
    <citation type="journal article" date="2017" name="Genome Biol.">
        <title>Comparative genomics reveals high biological diversity and specific adaptations in the industrially and medically important fungal genus Aspergillus.</title>
        <authorList>
            <person name="de Vries R.P."/>
            <person name="Riley R."/>
            <person name="Wiebenga A."/>
            <person name="Aguilar-Osorio G."/>
            <person name="Amillis S."/>
            <person name="Uchima C.A."/>
            <person name="Anderluh G."/>
            <person name="Asadollahi M."/>
            <person name="Askin M."/>
            <person name="Barry K."/>
            <person name="Battaglia E."/>
            <person name="Bayram O."/>
            <person name="Benocci T."/>
            <person name="Braus-Stromeyer S.A."/>
            <person name="Caldana C."/>
            <person name="Canovas D."/>
            <person name="Cerqueira G.C."/>
            <person name="Chen F."/>
            <person name="Chen W."/>
            <person name="Choi C."/>
            <person name="Clum A."/>
            <person name="Dos Santos R.A."/>
            <person name="Damasio A.R."/>
            <person name="Diallinas G."/>
            <person name="Emri T."/>
            <person name="Fekete E."/>
            <person name="Flipphi M."/>
            <person name="Freyberg S."/>
            <person name="Gallo A."/>
            <person name="Gournas C."/>
            <person name="Habgood R."/>
            <person name="Hainaut M."/>
            <person name="Harispe M.L."/>
            <person name="Henrissat B."/>
            <person name="Hilden K.S."/>
            <person name="Hope R."/>
            <person name="Hossain A."/>
            <person name="Karabika E."/>
            <person name="Karaffa L."/>
            <person name="Karanyi Z."/>
            <person name="Krasevec N."/>
            <person name="Kuo A."/>
            <person name="Kusch H."/>
            <person name="LaButti K."/>
            <person name="Lagendijk E.L."/>
            <person name="Lapidus A."/>
            <person name="Levasseur A."/>
            <person name="Lindquist E."/>
            <person name="Lipzen A."/>
            <person name="Logrieco A.F."/>
            <person name="MacCabe A."/>
            <person name="Maekelae M.R."/>
            <person name="Malavazi I."/>
            <person name="Melin P."/>
            <person name="Meyer V."/>
            <person name="Mielnichuk N."/>
            <person name="Miskei M."/>
            <person name="Molnar A.P."/>
            <person name="Mule G."/>
            <person name="Ngan C.Y."/>
            <person name="Orejas M."/>
            <person name="Orosz E."/>
            <person name="Ouedraogo J.P."/>
            <person name="Overkamp K.M."/>
            <person name="Park H.-S."/>
            <person name="Perrone G."/>
            <person name="Piumi F."/>
            <person name="Punt P.J."/>
            <person name="Ram A.F."/>
            <person name="Ramon A."/>
            <person name="Rauscher S."/>
            <person name="Record E."/>
            <person name="Riano-Pachon D.M."/>
            <person name="Robert V."/>
            <person name="Roehrig J."/>
            <person name="Ruller R."/>
            <person name="Salamov A."/>
            <person name="Salih N.S."/>
            <person name="Samson R.A."/>
            <person name="Sandor E."/>
            <person name="Sanguinetti M."/>
            <person name="Schuetze T."/>
            <person name="Sepcic K."/>
            <person name="Shelest E."/>
            <person name="Sherlock G."/>
            <person name="Sophianopoulou V."/>
            <person name="Squina F.M."/>
            <person name="Sun H."/>
            <person name="Susca A."/>
            <person name="Todd R.B."/>
            <person name="Tsang A."/>
            <person name="Unkles S.E."/>
            <person name="van de Wiele N."/>
            <person name="van Rossen-Uffink D."/>
            <person name="Oliveira J.V."/>
            <person name="Vesth T.C."/>
            <person name="Visser J."/>
            <person name="Yu J.-H."/>
            <person name="Zhou M."/>
            <person name="Andersen M.R."/>
            <person name="Archer D.B."/>
            <person name="Baker S.E."/>
            <person name="Benoit I."/>
            <person name="Brakhage A.A."/>
            <person name="Braus G.H."/>
            <person name="Fischer R."/>
            <person name="Frisvad J.C."/>
            <person name="Goldman G.H."/>
            <person name="Houbraken J."/>
            <person name="Oakley B."/>
            <person name="Pocsi I."/>
            <person name="Scazzocchio C."/>
            <person name="Seiboth B."/>
            <person name="vanKuyk P.A."/>
            <person name="Wortman J."/>
            <person name="Dyer P.S."/>
            <person name="Grigoriev I.V."/>
        </authorList>
    </citation>
    <scope>NUCLEOTIDE SEQUENCE [LARGE SCALE GENOMIC DNA]</scope>
    <source>
        <strain evidence="11">DTO 134E9</strain>
    </source>
</reference>
<evidence type="ECO:0000259" key="8">
    <source>
        <dbReference type="Pfam" id="PF14609"/>
    </source>
</evidence>
<dbReference type="GeneID" id="63747924"/>
<keyword evidence="2 5" id="KW-0963">Cytoplasm</keyword>
<gene>
    <name evidence="10" type="ORF">ASPWEDRAFT_185330</name>
</gene>
<dbReference type="InterPro" id="IPR007259">
    <property type="entry name" value="GCP"/>
</dbReference>
<organism evidence="10 11">
    <name type="scientific">Aspergillus wentii DTO 134E9</name>
    <dbReference type="NCBI Taxonomy" id="1073089"/>
    <lineage>
        <taxon>Eukaryota</taxon>
        <taxon>Fungi</taxon>
        <taxon>Dikarya</taxon>
        <taxon>Ascomycota</taxon>
        <taxon>Pezizomycotina</taxon>
        <taxon>Eurotiomycetes</taxon>
        <taxon>Eurotiomycetidae</taxon>
        <taxon>Eurotiales</taxon>
        <taxon>Aspergillaceae</taxon>
        <taxon>Aspergillus</taxon>
        <taxon>Aspergillus subgen. Cremei</taxon>
    </lineage>
</organism>
<evidence type="ECO:0000256" key="4">
    <source>
        <dbReference type="ARBA" id="ARBA00023212"/>
    </source>
</evidence>
<dbReference type="GO" id="GO:0051011">
    <property type="term" value="F:microtubule minus-end binding"/>
    <property type="evidence" value="ECO:0007669"/>
    <property type="project" value="TreeGrafter"/>
</dbReference>
<feature type="domain" description="Gamma-Tubulin ring complex non-core subunit mod21 N-terminal" evidence="8">
    <location>
        <begin position="69"/>
        <end position="160"/>
    </location>
</feature>
<accession>A0A1L9RD78</accession>
<dbReference type="GO" id="GO:0000278">
    <property type="term" value="P:mitotic cell cycle"/>
    <property type="evidence" value="ECO:0007669"/>
    <property type="project" value="TreeGrafter"/>
</dbReference>
<dbReference type="InterPro" id="IPR032797">
    <property type="entry name" value="Mod21_N"/>
</dbReference>
<dbReference type="Gene3D" id="1.20.120.1900">
    <property type="entry name" value="Gamma-tubulin complex, C-terminal domain"/>
    <property type="match status" value="1"/>
</dbReference>
<dbReference type="Pfam" id="PF14609">
    <property type="entry name" value="GCP5-Mod21_N"/>
    <property type="match status" value="1"/>
</dbReference>
<feature type="compositionally biased region" description="Acidic residues" evidence="6">
    <location>
        <begin position="813"/>
        <end position="832"/>
    </location>
</feature>
<evidence type="ECO:0000256" key="6">
    <source>
        <dbReference type="SAM" id="MobiDB-lite"/>
    </source>
</evidence>
<dbReference type="GO" id="GO:0043015">
    <property type="term" value="F:gamma-tubulin binding"/>
    <property type="evidence" value="ECO:0007669"/>
    <property type="project" value="InterPro"/>
</dbReference>
<dbReference type="AlphaFoldDB" id="A0A1L9RD78"/>
<dbReference type="RefSeq" id="XP_040686541.1">
    <property type="nucleotide sequence ID" value="XM_040832076.1"/>
</dbReference>
<feature type="domain" description="Gamma tubulin complex component protein N-terminal" evidence="9">
    <location>
        <begin position="235"/>
        <end position="538"/>
    </location>
</feature>
<dbReference type="EMBL" id="KV878214">
    <property type="protein sequence ID" value="OJJ32864.1"/>
    <property type="molecule type" value="Genomic_DNA"/>
</dbReference>
<evidence type="ECO:0000256" key="3">
    <source>
        <dbReference type="ARBA" id="ARBA00022701"/>
    </source>
</evidence>
<comment type="subcellular location">
    <subcellularLocation>
        <location evidence="5">Cytoplasm</location>
        <location evidence="5">Cytoskeleton</location>
        <location evidence="5">Microtubule organizing center</location>
    </subcellularLocation>
</comment>
<dbReference type="Pfam" id="PF17681">
    <property type="entry name" value="GCP_N_terminal"/>
    <property type="match status" value="1"/>
</dbReference>